<dbReference type="EMBL" id="VLYX01000105">
    <property type="protein sequence ID" value="MDR4329757.1"/>
    <property type="molecule type" value="Genomic_DNA"/>
</dbReference>
<keyword evidence="1" id="KW-1133">Transmembrane helix</keyword>
<keyword evidence="1" id="KW-0812">Transmembrane</keyword>
<proteinExistence type="predicted"/>
<protein>
    <submittedName>
        <fullName evidence="2">Transporter</fullName>
    </submittedName>
</protein>
<reference evidence="2" key="1">
    <citation type="submission" date="2019-07" db="EMBL/GenBank/DDBJ databases">
        <title>Phylogenomic Reclassification of ATCC Bacillus Strains and Various Taxa within the Genus Bacillus.</title>
        <authorList>
            <person name="Riojas M.A."/>
            <person name="Frank A.M."/>
            <person name="Fenn S.L."/>
            <person name="King S.P."/>
            <person name="Brower S.M."/>
            <person name="Hazbon M.H."/>
        </authorList>
    </citation>
    <scope>NUCLEOTIDE SEQUENCE</scope>
    <source>
        <strain evidence="2">NR-12239</strain>
    </source>
</reference>
<evidence type="ECO:0000313" key="3">
    <source>
        <dbReference type="Proteomes" id="UP001248134"/>
    </source>
</evidence>
<name>A0AAJ2DQV1_9BACI</name>
<feature type="transmembrane region" description="Helical" evidence="1">
    <location>
        <begin position="18"/>
        <end position="39"/>
    </location>
</feature>
<keyword evidence="1" id="KW-0472">Membrane</keyword>
<evidence type="ECO:0000256" key="1">
    <source>
        <dbReference type="SAM" id="Phobius"/>
    </source>
</evidence>
<gene>
    <name evidence="2" type="ORF">FOS08_29380</name>
</gene>
<dbReference type="Proteomes" id="UP001248134">
    <property type="component" value="Unassembled WGS sequence"/>
</dbReference>
<comment type="caution">
    <text evidence="2">The sequence shown here is derived from an EMBL/GenBank/DDBJ whole genome shotgun (WGS) entry which is preliminary data.</text>
</comment>
<sequence length="40" mass="4766">MQNAEKSEVNKKQLQNQLLLYILELLYVYVTANEAYVYVK</sequence>
<organism evidence="2 3">
    <name type="scientific">Bacillus pseudomycoides</name>
    <dbReference type="NCBI Taxonomy" id="64104"/>
    <lineage>
        <taxon>Bacteria</taxon>
        <taxon>Bacillati</taxon>
        <taxon>Bacillota</taxon>
        <taxon>Bacilli</taxon>
        <taxon>Bacillales</taxon>
        <taxon>Bacillaceae</taxon>
        <taxon>Bacillus</taxon>
        <taxon>Bacillus cereus group</taxon>
    </lineage>
</organism>
<evidence type="ECO:0000313" key="2">
    <source>
        <dbReference type="EMBL" id="MDR4329757.1"/>
    </source>
</evidence>
<dbReference type="AlphaFoldDB" id="A0AAJ2DQV1"/>
<accession>A0AAJ2DQV1</accession>